<dbReference type="EMBL" id="CAKOGL010000026">
    <property type="protein sequence ID" value="CAH2103126.1"/>
    <property type="molecule type" value="Genomic_DNA"/>
</dbReference>
<name>A0AAU9UUB0_EUPED</name>
<sequence length="109" mass="12397">MGTFLQFGHTDDEIHVPAGRKRKRIISSTSESSDSNFDYDTELSDTENEDGEVDEVGSNNRIVSEACLPRNAKTPPFPFRRHPGKTFDTPPKKFLCFILRSFQMKNLSN</sequence>
<keyword evidence="3" id="KW-1185">Reference proteome</keyword>
<evidence type="ECO:0000313" key="2">
    <source>
        <dbReference type="EMBL" id="CAH2103126.1"/>
    </source>
</evidence>
<proteinExistence type="predicted"/>
<evidence type="ECO:0000256" key="1">
    <source>
        <dbReference type="SAM" id="MobiDB-lite"/>
    </source>
</evidence>
<feature type="region of interest" description="Disordered" evidence="1">
    <location>
        <begin position="21"/>
        <end position="60"/>
    </location>
</feature>
<feature type="compositionally biased region" description="Acidic residues" evidence="1">
    <location>
        <begin position="37"/>
        <end position="55"/>
    </location>
</feature>
<comment type="caution">
    <text evidence="2">The sequence shown here is derived from an EMBL/GenBank/DDBJ whole genome shotgun (WGS) entry which is preliminary data.</text>
</comment>
<dbReference type="AlphaFoldDB" id="A0AAU9UUB0"/>
<accession>A0AAU9UUB0</accession>
<reference evidence="2" key="1">
    <citation type="submission" date="2022-03" db="EMBL/GenBank/DDBJ databases">
        <authorList>
            <person name="Tunstrom K."/>
        </authorList>
    </citation>
    <scope>NUCLEOTIDE SEQUENCE</scope>
</reference>
<protein>
    <submittedName>
        <fullName evidence="2">Uncharacterized protein</fullName>
    </submittedName>
</protein>
<organism evidence="2 3">
    <name type="scientific">Euphydryas editha</name>
    <name type="common">Edith's checkerspot</name>
    <dbReference type="NCBI Taxonomy" id="104508"/>
    <lineage>
        <taxon>Eukaryota</taxon>
        <taxon>Metazoa</taxon>
        <taxon>Ecdysozoa</taxon>
        <taxon>Arthropoda</taxon>
        <taxon>Hexapoda</taxon>
        <taxon>Insecta</taxon>
        <taxon>Pterygota</taxon>
        <taxon>Neoptera</taxon>
        <taxon>Endopterygota</taxon>
        <taxon>Lepidoptera</taxon>
        <taxon>Glossata</taxon>
        <taxon>Ditrysia</taxon>
        <taxon>Papilionoidea</taxon>
        <taxon>Nymphalidae</taxon>
        <taxon>Nymphalinae</taxon>
        <taxon>Euphydryas</taxon>
    </lineage>
</organism>
<gene>
    <name evidence="2" type="ORF">EEDITHA_LOCUS17676</name>
</gene>
<dbReference type="Proteomes" id="UP001153954">
    <property type="component" value="Unassembled WGS sequence"/>
</dbReference>
<evidence type="ECO:0000313" key="3">
    <source>
        <dbReference type="Proteomes" id="UP001153954"/>
    </source>
</evidence>